<gene>
    <name evidence="1" type="ORF">ACFFFR_01165</name>
</gene>
<organism evidence="1 2">
    <name type="scientific">Micrococcoides hystricis</name>
    <dbReference type="NCBI Taxonomy" id="1572761"/>
    <lineage>
        <taxon>Bacteria</taxon>
        <taxon>Bacillati</taxon>
        <taxon>Actinomycetota</taxon>
        <taxon>Actinomycetes</taxon>
        <taxon>Micrococcales</taxon>
        <taxon>Micrococcaceae</taxon>
        <taxon>Micrococcoides</taxon>
    </lineage>
</organism>
<reference evidence="1 2" key="1">
    <citation type="submission" date="2024-09" db="EMBL/GenBank/DDBJ databases">
        <authorList>
            <person name="Sun Q."/>
            <person name="Mori K."/>
        </authorList>
    </citation>
    <scope>NUCLEOTIDE SEQUENCE [LARGE SCALE GENOMIC DNA]</scope>
    <source>
        <strain evidence="1 2">NCAIM B.02604</strain>
    </source>
</reference>
<dbReference type="SUPFAM" id="SSF159659">
    <property type="entry name" value="Cgl1923-like"/>
    <property type="match status" value="1"/>
</dbReference>
<protein>
    <submittedName>
        <fullName evidence="1">PAC2 family protein</fullName>
    </submittedName>
</protein>
<comment type="caution">
    <text evidence="1">The sequence shown here is derived from an EMBL/GenBank/DDBJ whole genome shotgun (WGS) entry which is preliminary data.</text>
</comment>
<dbReference type="Proteomes" id="UP001589862">
    <property type="component" value="Unassembled WGS sequence"/>
</dbReference>
<accession>A0ABV6P847</accession>
<dbReference type="InterPro" id="IPR038389">
    <property type="entry name" value="PSMG2_sf"/>
</dbReference>
<evidence type="ECO:0000313" key="2">
    <source>
        <dbReference type="Proteomes" id="UP001589862"/>
    </source>
</evidence>
<dbReference type="EMBL" id="JBHLUB010000001">
    <property type="protein sequence ID" value="MFC0580998.1"/>
    <property type="molecule type" value="Genomic_DNA"/>
</dbReference>
<keyword evidence="2" id="KW-1185">Reference proteome</keyword>
<proteinExistence type="predicted"/>
<dbReference type="InterPro" id="IPR019151">
    <property type="entry name" value="Proteasome_assmbl_chaperone_2"/>
</dbReference>
<evidence type="ECO:0000313" key="1">
    <source>
        <dbReference type="EMBL" id="MFC0580998.1"/>
    </source>
</evidence>
<dbReference type="Gene3D" id="3.40.50.10900">
    <property type="entry name" value="PAC-like subunit"/>
    <property type="match status" value="1"/>
</dbReference>
<dbReference type="PIRSF" id="PIRSF028754">
    <property type="entry name" value="UCP028754"/>
    <property type="match status" value="1"/>
</dbReference>
<dbReference type="InterPro" id="IPR008492">
    <property type="entry name" value="Rv2714-like"/>
</dbReference>
<name>A0ABV6P847_9MICC</name>
<dbReference type="Pfam" id="PF09754">
    <property type="entry name" value="PAC2"/>
    <property type="match status" value="1"/>
</dbReference>
<dbReference type="RefSeq" id="WP_377457475.1">
    <property type="nucleotide sequence ID" value="NZ_JBHLUB010000001.1"/>
</dbReference>
<sequence length="307" mass="33884">MAEQQPLKSFLEYVNQVQPEGEDEQKLPTIMVAAFEGWNDAGEAATSALNGLVFAMEATLRTRIKDKDYYDYQFVRPVAMRRNGRLVHVWPQTDFYLAKFTAADGQDWQLLLATGQEPNFRWREFCADVLTVAADHNVKGLIVLGAALAEVPHTRATPATITSEDAQLRAGVGATESDYEGPTGITGILAYTASQAGLPTLSMWAQVPAYVSQPPVPKATLSLLRRLEQQLGLHFDTHEVEEDSNAWMRGVAKLMEEDEDLAAYVAELEHAADTDTVAESSGDIIAQEFERYLRRRQGGSGTDSDQS</sequence>